<dbReference type="Pfam" id="PF13333">
    <property type="entry name" value="rve_2"/>
    <property type="match status" value="1"/>
</dbReference>
<reference evidence="2" key="1">
    <citation type="submission" date="2019-08" db="EMBL/GenBank/DDBJ databases">
        <authorList>
            <person name="Kucharzyk K."/>
            <person name="Murdoch R.W."/>
            <person name="Higgins S."/>
            <person name="Loffler F."/>
        </authorList>
    </citation>
    <scope>NUCLEOTIDE SEQUENCE</scope>
</reference>
<evidence type="ECO:0000259" key="1">
    <source>
        <dbReference type="PROSITE" id="PS50994"/>
    </source>
</evidence>
<comment type="caution">
    <text evidence="2">The sequence shown here is derived from an EMBL/GenBank/DDBJ whole genome shotgun (WGS) entry which is preliminary data.</text>
</comment>
<dbReference type="PANTHER" id="PTHR46889:SF4">
    <property type="entry name" value="TRANSPOSASE INSO FOR INSERTION SEQUENCE ELEMENT IS911B-RELATED"/>
    <property type="match status" value="1"/>
</dbReference>
<dbReference type="Pfam" id="PF00665">
    <property type="entry name" value="rve"/>
    <property type="match status" value="1"/>
</dbReference>
<proteinExistence type="predicted"/>
<name>A0A645EH36_9ZZZZ</name>
<sequence length="315" mass="36648">MKAAIKYEVIYCRSEKYPVSIMCKFFGVSRSGYYDSVRRRGLLPRNTELARLISECQKSCGKTYGYRRVQIWLERKKSLHFNPKTILRIMNKYGLLSEIRRRRKYKQMGQQLHKYENLLNRNFVADRPNAKWVTDISYIHTTQGVLYLSMIRDLFDNSIVAYKTGTEQTVNLVLNTIKLAMEKETVAGELHLHSDQGFQYTSQAYFNLTKEYGITPSMSRRGNCYDNALAENFFSILKTECSYRRKLSSFDEVRQLIDEYIDFYNNERIQTKNAPDTTRKAASGSVILQYSAIGLFYSLSVNSGAVPNSGLFYLF</sequence>
<dbReference type="AlphaFoldDB" id="A0A645EH36"/>
<dbReference type="InterPro" id="IPR012337">
    <property type="entry name" value="RNaseH-like_sf"/>
</dbReference>
<evidence type="ECO:0000313" key="2">
    <source>
        <dbReference type="EMBL" id="MPN01057.1"/>
    </source>
</evidence>
<dbReference type="Gene3D" id="3.30.420.10">
    <property type="entry name" value="Ribonuclease H-like superfamily/Ribonuclease H"/>
    <property type="match status" value="1"/>
</dbReference>
<dbReference type="NCBIfam" id="NF033516">
    <property type="entry name" value="transpos_IS3"/>
    <property type="match status" value="1"/>
</dbReference>
<dbReference type="Pfam" id="PF13276">
    <property type="entry name" value="HTH_21"/>
    <property type="match status" value="1"/>
</dbReference>
<organism evidence="2">
    <name type="scientific">bioreactor metagenome</name>
    <dbReference type="NCBI Taxonomy" id="1076179"/>
    <lineage>
        <taxon>unclassified sequences</taxon>
        <taxon>metagenomes</taxon>
        <taxon>ecological metagenomes</taxon>
    </lineage>
</organism>
<dbReference type="InterPro" id="IPR025948">
    <property type="entry name" value="HTH-like_dom"/>
</dbReference>
<feature type="domain" description="Integrase catalytic" evidence="1">
    <location>
        <begin position="124"/>
        <end position="286"/>
    </location>
</feature>
<protein>
    <recommendedName>
        <fullName evidence="1">Integrase catalytic domain-containing protein</fullName>
    </recommendedName>
</protein>
<accession>A0A645EH36</accession>
<dbReference type="InterPro" id="IPR050900">
    <property type="entry name" value="Transposase_IS3/IS150/IS904"/>
</dbReference>
<dbReference type="GO" id="GO:0003676">
    <property type="term" value="F:nucleic acid binding"/>
    <property type="evidence" value="ECO:0007669"/>
    <property type="project" value="InterPro"/>
</dbReference>
<dbReference type="GO" id="GO:0015074">
    <property type="term" value="P:DNA integration"/>
    <property type="evidence" value="ECO:0007669"/>
    <property type="project" value="InterPro"/>
</dbReference>
<dbReference type="InterPro" id="IPR036397">
    <property type="entry name" value="RNaseH_sf"/>
</dbReference>
<dbReference type="EMBL" id="VSSQ01047079">
    <property type="protein sequence ID" value="MPN01057.1"/>
    <property type="molecule type" value="Genomic_DNA"/>
</dbReference>
<dbReference type="InterPro" id="IPR001584">
    <property type="entry name" value="Integrase_cat-core"/>
</dbReference>
<dbReference type="SUPFAM" id="SSF53098">
    <property type="entry name" value="Ribonuclease H-like"/>
    <property type="match status" value="1"/>
</dbReference>
<dbReference type="PROSITE" id="PS50994">
    <property type="entry name" value="INTEGRASE"/>
    <property type="match status" value="1"/>
</dbReference>
<dbReference type="InterPro" id="IPR048020">
    <property type="entry name" value="Transpos_IS3"/>
</dbReference>
<dbReference type="PANTHER" id="PTHR46889">
    <property type="entry name" value="TRANSPOSASE INSF FOR INSERTION SEQUENCE IS3B-RELATED"/>
    <property type="match status" value="1"/>
</dbReference>
<gene>
    <name evidence="2" type="ORF">SDC9_148257</name>
</gene>